<organism evidence="1">
    <name type="scientific">Anguilla anguilla</name>
    <name type="common">European freshwater eel</name>
    <name type="synonym">Muraena anguilla</name>
    <dbReference type="NCBI Taxonomy" id="7936"/>
    <lineage>
        <taxon>Eukaryota</taxon>
        <taxon>Metazoa</taxon>
        <taxon>Chordata</taxon>
        <taxon>Craniata</taxon>
        <taxon>Vertebrata</taxon>
        <taxon>Euteleostomi</taxon>
        <taxon>Actinopterygii</taxon>
        <taxon>Neopterygii</taxon>
        <taxon>Teleostei</taxon>
        <taxon>Anguilliformes</taxon>
        <taxon>Anguillidae</taxon>
        <taxon>Anguilla</taxon>
    </lineage>
</organism>
<reference evidence="1" key="1">
    <citation type="submission" date="2014-11" db="EMBL/GenBank/DDBJ databases">
        <authorList>
            <person name="Amaro Gonzalez C."/>
        </authorList>
    </citation>
    <scope>NUCLEOTIDE SEQUENCE</scope>
</reference>
<dbReference type="AlphaFoldDB" id="A0A0E9QEH8"/>
<dbReference type="EMBL" id="GBXM01094054">
    <property type="protein sequence ID" value="JAH14523.1"/>
    <property type="molecule type" value="Transcribed_RNA"/>
</dbReference>
<evidence type="ECO:0000313" key="1">
    <source>
        <dbReference type="EMBL" id="JAH14523.1"/>
    </source>
</evidence>
<accession>A0A0E9QEH8</accession>
<name>A0A0E9QEH8_ANGAN</name>
<reference evidence="1" key="2">
    <citation type="journal article" date="2015" name="Fish Shellfish Immunol.">
        <title>Early steps in the European eel (Anguilla anguilla)-Vibrio vulnificus interaction in the gills: Role of the RtxA13 toxin.</title>
        <authorList>
            <person name="Callol A."/>
            <person name="Pajuelo D."/>
            <person name="Ebbesson L."/>
            <person name="Teles M."/>
            <person name="MacKenzie S."/>
            <person name="Amaro C."/>
        </authorList>
    </citation>
    <scope>NUCLEOTIDE SEQUENCE</scope>
</reference>
<protein>
    <submittedName>
        <fullName evidence="1">Uncharacterized protein</fullName>
    </submittedName>
</protein>
<sequence length="47" mass="5346">MCYFGFSCICESGLRENPCTRVSEVLYSPGQLLLRSKTGNFMFPLCF</sequence>
<proteinExistence type="predicted"/>